<dbReference type="InterPro" id="IPR038765">
    <property type="entry name" value="Papain-like_cys_pep_sf"/>
</dbReference>
<organism evidence="5 6">
    <name type="scientific">Symbiodinium necroappetens</name>
    <dbReference type="NCBI Taxonomy" id="1628268"/>
    <lineage>
        <taxon>Eukaryota</taxon>
        <taxon>Sar</taxon>
        <taxon>Alveolata</taxon>
        <taxon>Dinophyceae</taxon>
        <taxon>Suessiales</taxon>
        <taxon>Symbiodiniaceae</taxon>
        <taxon>Symbiodinium</taxon>
    </lineage>
</organism>
<dbReference type="NCBIfam" id="TIGR00756">
    <property type="entry name" value="PPR"/>
    <property type="match status" value="3"/>
</dbReference>
<feature type="repeat" description="PPR" evidence="1">
    <location>
        <begin position="1764"/>
        <end position="1798"/>
    </location>
</feature>
<dbReference type="SUPFAM" id="SSF56601">
    <property type="entry name" value="beta-lactamase/transpeptidase-like"/>
    <property type="match status" value="1"/>
</dbReference>
<evidence type="ECO:0000313" key="5">
    <source>
        <dbReference type="EMBL" id="CAE7536298.1"/>
    </source>
</evidence>
<dbReference type="PROSITE" id="PS51375">
    <property type="entry name" value="PPR"/>
    <property type="match status" value="4"/>
</dbReference>
<dbReference type="Pfam" id="PF02836">
    <property type="entry name" value="Glyco_hydro_2_C"/>
    <property type="match status" value="1"/>
</dbReference>
<feature type="domain" description="Beta-lactamase-related" evidence="3">
    <location>
        <begin position="80"/>
        <end position="236"/>
    </location>
</feature>
<feature type="non-terminal residue" evidence="5">
    <location>
        <position position="1"/>
    </location>
</feature>
<dbReference type="EMBL" id="CAJNJA010025030">
    <property type="protein sequence ID" value="CAE7536298.1"/>
    <property type="molecule type" value="Genomic_DNA"/>
</dbReference>
<dbReference type="Proteomes" id="UP000601435">
    <property type="component" value="Unassembled WGS sequence"/>
</dbReference>
<dbReference type="SUPFAM" id="SSF49785">
    <property type="entry name" value="Galactose-binding domain-like"/>
    <property type="match status" value="1"/>
</dbReference>
<dbReference type="OrthoDB" id="408320at2759"/>
<dbReference type="InterPro" id="IPR051913">
    <property type="entry name" value="GH2_Domain-Containing"/>
</dbReference>
<name>A0A812TPR4_9DINO</name>
<dbReference type="SUPFAM" id="SSF51445">
    <property type="entry name" value="(Trans)glycosidases"/>
    <property type="match status" value="1"/>
</dbReference>
<feature type="compositionally biased region" description="Basic and acidic residues" evidence="2">
    <location>
        <begin position="1452"/>
        <end position="1462"/>
    </location>
</feature>
<evidence type="ECO:0000313" key="6">
    <source>
        <dbReference type="Proteomes" id="UP000601435"/>
    </source>
</evidence>
<reference evidence="5" key="1">
    <citation type="submission" date="2021-02" db="EMBL/GenBank/DDBJ databases">
        <authorList>
            <person name="Dougan E. K."/>
            <person name="Rhodes N."/>
            <person name="Thang M."/>
            <person name="Chan C."/>
        </authorList>
    </citation>
    <scope>NUCLEOTIDE SEQUENCE</scope>
</reference>
<dbReference type="Gene3D" id="3.40.710.10">
    <property type="entry name" value="DD-peptidase/beta-lactamase superfamily"/>
    <property type="match status" value="2"/>
</dbReference>
<dbReference type="GO" id="GO:0005975">
    <property type="term" value="P:carbohydrate metabolic process"/>
    <property type="evidence" value="ECO:0007669"/>
    <property type="project" value="InterPro"/>
</dbReference>
<dbReference type="Gene3D" id="2.60.120.260">
    <property type="entry name" value="Galactose-binding domain-like"/>
    <property type="match status" value="1"/>
</dbReference>
<dbReference type="InterPro" id="IPR011990">
    <property type="entry name" value="TPR-like_helical_dom_sf"/>
</dbReference>
<protein>
    <recommendedName>
        <fullName evidence="7">Pentatricopeptide repeat-containing protein, chloroplastic</fullName>
    </recommendedName>
</protein>
<keyword evidence="6" id="KW-1185">Reference proteome</keyword>
<dbReference type="PANTHER" id="PTHR42732">
    <property type="entry name" value="BETA-GALACTOSIDASE"/>
    <property type="match status" value="1"/>
</dbReference>
<evidence type="ECO:0000259" key="3">
    <source>
        <dbReference type="Pfam" id="PF00144"/>
    </source>
</evidence>
<dbReference type="InterPro" id="IPR012338">
    <property type="entry name" value="Beta-lactam/transpept-like"/>
</dbReference>
<gene>
    <name evidence="5" type="ORF">SNEC2469_LOCUS15424</name>
</gene>
<dbReference type="Gene3D" id="1.25.40.10">
    <property type="entry name" value="Tetratricopeptide repeat domain"/>
    <property type="match status" value="3"/>
</dbReference>
<feature type="repeat" description="PPR" evidence="1">
    <location>
        <begin position="1693"/>
        <end position="1727"/>
    </location>
</feature>
<feature type="repeat" description="PPR" evidence="1">
    <location>
        <begin position="1799"/>
        <end position="1833"/>
    </location>
</feature>
<feature type="repeat" description="PPR" evidence="1">
    <location>
        <begin position="1870"/>
        <end position="1904"/>
    </location>
</feature>
<proteinExistence type="predicted"/>
<dbReference type="GO" id="GO:0004553">
    <property type="term" value="F:hydrolase activity, hydrolyzing O-glycosyl compounds"/>
    <property type="evidence" value="ECO:0007669"/>
    <property type="project" value="InterPro"/>
</dbReference>
<dbReference type="InterPro" id="IPR001466">
    <property type="entry name" value="Beta-lactam-related"/>
</dbReference>
<feature type="domain" description="Glycoside hydrolase family 2 catalytic" evidence="4">
    <location>
        <begin position="1136"/>
        <end position="1315"/>
    </location>
</feature>
<comment type="caution">
    <text evidence="5">The sequence shown here is derived from an EMBL/GenBank/DDBJ whole genome shotgun (WGS) entry which is preliminary data.</text>
</comment>
<accession>A0A812TPR4</accession>
<sequence>MVDRNKECQALFKSQILGAKKCPGLQVVLADAVGLADMERGIPFTFDTYCRMYCDLRRHSADVCNLPFVSFDYHSPWCHGTFRLSTGLDKYIPEFGKVLVQPEGVDAPVAAKRPILLKHLLCHCSGIAYAPDVDETIEDESSRAYLQLQQDVSLDALQVKLALPEFLSQIIPGASDQMSNSYWYGFSFDVLGRVLEVVEKKRLDKVLIETVFEPLGMKHTKWAVRRDELHKLSACHLVTVTGYAHKPTWKKRYTLQRTILPLPISDCWEELYGQKGGMPSALRPSLVRIDGNTARQSHWLQGQECRVHSGGGFMGYLYGGLAVSAQLLTRHALCRSKHEVRMLMRKGKLDDGQRFLSSSSVTALEKNRMKEGVDPVNYLGNIGTYRKNGTEYGMGGAACTMAQTLALLQAARTYWSIDRADDTATLWFTQHVDMPEVADMPRARSALHVAALVLQWQATKVPDSRALAFSSSCSGALWVPLLEKAWARINGSFQANNFGALKNVKSRNGTPFRDATDPESVRVLSRQERPVRLGEDYSGRAVDRERDLLKQFGNWHEAEELSREELEGCRVQYGAEHHETQSCAANLVKCLKERGKATKAMEFSKDLTGLYLRLSQWDREGVKETHNFYDVFSTFILLARGASFARLPSSEEEVGMDQVARGRLLDSLARLGGYPERCGICIAAEDTVSEGIDSRFRIGTVARASSLDPAVGQHVKQRLPAGKYCHALALDRRHWDDLHVSPLEIQEMFARDVVHGRQVLLLRGPSAPEDSEMRAALRFAASVRAVTVSTSMLLGALDEMIADMAGLLVGIDLLLLLGLPTGFGALLAVELSCRYSVQALDVGQLSLTAPPGKKSAAPLTTLGSSGQEQPARLQDLAEGDWRTIEVPFAPQSHKGLATKVSASEAVWYRRMLRVPESWCAGVGATFWLQVDACDWECAVYLDSQPLGIHRGGYDAFRLEIPAISACSERGQGPEVKTLLVRAWDPTDEGCPFTDHPPIPCDSCCESGWQPRGKQALKPGSIMYTAVTGIWRQGIFLENLPGCHIRNLHIRVYKDAPRKLTVAAEATCEKQLYLEVRDLEGDLLGVAHGPCCELHAELEQALQLWSPQEPQRYEAHLSLGADTDVDTVVRRFARRFVAVKDGRFLLNDQVLFVHGVLYQGYWPESLLTPPDSEAISRDLEMIKAAGFNTVRVHAVVMGEAFYDECDKLGLLVWQDMPAGDMRAMPTWSEGRAVAEEEIGTEAQRLKVPVPRTLFDEIRRSHESRRAFEAELQAMVGALSHFASVAVWVLFNEGWGQSNTKALVQFLRGIDPSRLIDASWPQDCQANSGWNEVEGGPLGDFADLHNYEDNSSIFGPLAMSFQNFAAWGYTVGGRHPVLQSTTLQGLNGLGMLGMLSQPSAVRFRPYGHWHPLLAKRSKHAGTTCNEASVRRAARQWGGSLLALAASQRKTRTRGKWETQQRAADDEVLASNPSAETLQKDAESPLRTSASWHAKLRRVCCTCDYDMIARIAVSVGSSDSADLVEMVAYECVRRPFVFFARVLRACRLRDVPPLFSVQLYHLVEPWLREQCATSATWEAVLYALALQALEAREAPDEAFKLLADMETGADPRLPEPTNAAYCILVQAVAASQGERAARQLLSRSAAFLLPADPVIYLVLAAVHSNSNIDMAKTLVRKGEMLSRSWKTCRLLDEYQPDALYNTLLAAYRRMGRLRDGFAVLGVMQQHGIQPTVVSFGILQQACWGHPDAAIEIRQLLRLMEVMEVTPDTINYNALIKAYSDTGQLTMALQVANRMREAGIIWDRFTYQYLLGAMVGSEQAELAVRLLTGMRSDGVRPRAKHYIAVFVGLAQAGFYEDSVRVFQRLVSMGPQYASLYAYNVMMGIQCRRGDMETALQTFESIREAGMEPNAMSFRILLEGYVVAGDWISALDVQAPFQEFRDRLRRISTDASVTQAGREAARQELKNKRHWTKAYYLLIDAALWKDEWVRAVSLVKDLVDQGLPAHPVRHARLVRDLKFYYAGSEQDAGVGVDADVVFLRVPDSEGSSPASAEEKPRKDWITRVPNIPRPVESLEPPMTSTSEQIPLHVLAASFAPQWIYSGSTSFNLDSIPDLCKRMLGRLEGEDAFAVDPKAAYSLIYAYYHTTLHRRPVVSRQIPAREEILARAEPETIESLQELFDSKGWPGRAPHGYLFMRPASANLDALLVLLGLAASHPESVLLLRSEDSQNRRFLADECKTRRYRALAVTLSSTLAAMPAAALVNTRMLVASIDMRLSCSNFESHLRDALAGKTELSRNGQLPDSGDAK</sequence>
<dbReference type="InterPro" id="IPR002885">
    <property type="entry name" value="PPR_rpt"/>
</dbReference>
<evidence type="ECO:0000259" key="4">
    <source>
        <dbReference type="Pfam" id="PF02836"/>
    </source>
</evidence>
<evidence type="ECO:0000256" key="1">
    <source>
        <dbReference type="PROSITE-ProRule" id="PRU00708"/>
    </source>
</evidence>
<dbReference type="InterPro" id="IPR006103">
    <property type="entry name" value="Glyco_hydro_2_cat"/>
</dbReference>
<dbReference type="InterPro" id="IPR008979">
    <property type="entry name" value="Galactose-bd-like_sf"/>
</dbReference>
<evidence type="ECO:0000256" key="2">
    <source>
        <dbReference type="SAM" id="MobiDB-lite"/>
    </source>
</evidence>
<feature type="region of interest" description="Disordered" evidence="2">
    <location>
        <begin position="1449"/>
        <end position="1480"/>
    </location>
</feature>
<dbReference type="Pfam" id="PF13041">
    <property type="entry name" value="PPR_2"/>
    <property type="match status" value="2"/>
</dbReference>
<evidence type="ECO:0008006" key="7">
    <source>
        <dbReference type="Google" id="ProtNLM"/>
    </source>
</evidence>
<dbReference type="PANTHER" id="PTHR42732:SF2">
    <property type="entry name" value="BETA-MANNOSIDASE"/>
    <property type="match status" value="1"/>
</dbReference>
<dbReference type="Gene3D" id="3.20.20.80">
    <property type="entry name" value="Glycosidases"/>
    <property type="match status" value="1"/>
</dbReference>
<dbReference type="Pfam" id="PF13812">
    <property type="entry name" value="PPR_3"/>
    <property type="match status" value="1"/>
</dbReference>
<dbReference type="InterPro" id="IPR017853">
    <property type="entry name" value="GH"/>
</dbReference>
<dbReference type="SUPFAM" id="SSF54001">
    <property type="entry name" value="Cysteine proteinases"/>
    <property type="match status" value="1"/>
</dbReference>
<dbReference type="Pfam" id="PF00144">
    <property type="entry name" value="Beta-lactamase"/>
    <property type="match status" value="1"/>
</dbReference>